<keyword evidence="3" id="KW-0732">Signal</keyword>
<dbReference type="InterPro" id="IPR036962">
    <property type="entry name" value="Glyco_hydro_3_N_sf"/>
</dbReference>
<gene>
    <name evidence="5" type="ORF">HDF25_000855</name>
</gene>
<feature type="signal peptide" evidence="3">
    <location>
        <begin position="1"/>
        <end position="19"/>
    </location>
</feature>
<protein>
    <submittedName>
        <fullName evidence="5">Beta-glucosidase</fullName>
        <ecNumber evidence="5">3.2.1.21</ecNumber>
    </submittedName>
</protein>
<dbReference type="FunFam" id="2.60.40.10:FF:000495">
    <property type="entry name" value="Periplasmic beta-glucosidase"/>
    <property type="match status" value="1"/>
</dbReference>
<dbReference type="InterPro" id="IPR001764">
    <property type="entry name" value="Glyco_hydro_3_N"/>
</dbReference>
<dbReference type="AlphaFoldDB" id="A0A7X0J0D4"/>
<comment type="caution">
    <text evidence="5">The sequence shown here is derived from an EMBL/GenBank/DDBJ whole genome shotgun (WGS) entry which is preliminary data.</text>
</comment>
<organism evidence="5 6">
    <name type="scientific">Pedobacter cryoconitis</name>
    <dbReference type="NCBI Taxonomy" id="188932"/>
    <lineage>
        <taxon>Bacteria</taxon>
        <taxon>Pseudomonadati</taxon>
        <taxon>Bacteroidota</taxon>
        <taxon>Sphingobacteriia</taxon>
        <taxon>Sphingobacteriales</taxon>
        <taxon>Sphingobacteriaceae</taxon>
        <taxon>Pedobacter</taxon>
    </lineage>
</organism>
<dbReference type="Gene3D" id="2.60.40.10">
    <property type="entry name" value="Immunoglobulins"/>
    <property type="match status" value="1"/>
</dbReference>
<feature type="chain" id="PRO_5030914765" evidence="3">
    <location>
        <begin position="20"/>
        <end position="782"/>
    </location>
</feature>
<dbReference type="Gene3D" id="3.40.50.1700">
    <property type="entry name" value="Glycoside hydrolase family 3 C-terminal domain"/>
    <property type="match status" value="1"/>
</dbReference>
<dbReference type="Pfam" id="PF14310">
    <property type="entry name" value="Fn3-like"/>
    <property type="match status" value="1"/>
</dbReference>
<dbReference type="EMBL" id="JACHCC010000002">
    <property type="protein sequence ID" value="MBB6498718.1"/>
    <property type="molecule type" value="Genomic_DNA"/>
</dbReference>
<evidence type="ECO:0000256" key="2">
    <source>
        <dbReference type="ARBA" id="ARBA00022801"/>
    </source>
</evidence>
<dbReference type="InterPro" id="IPR013783">
    <property type="entry name" value="Ig-like_fold"/>
</dbReference>
<keyword evidence="5" id="KW-0326">Glycosidase</keyword>
<dbReference type="Pfam" id="PF01915">
    <property type="entry name" value="Glyco_hydro_3_C"/>
    <property type="match status" value="1"/>
</dbReference>
<reference evidence="5 6" key="1">
    <citation type="submission" date="2020-08" db="EMBL/GenBank/DDBJ databases">
        <title>Genomic Encyclopedia of Type Strains, Phase IV (KMG-V): Genome sequencing to study the core and pangenomes of soil and plant-associated prokaryotes.</title>
        <authorList>
            <person name="Whitman W."/>
        </authorList>
    </citation>
    <scope>NUCLEOTIDE SEQUENCE [LARGE SCALE GENOMIC DNA]</scope>
    <source>
        <strain evidence="5 6">M2T3</strain>
    </source>
</reference>
<evidence type="ECO:0000256" key="3">
    <source>
        <dbReference type="SAM" id="SignalP"/>
    </source>
</evidence>
<dbReference type="GO" id="GO:0005975">
    <property type="term" value="P:carbohydrate metabolic process"/>
    <property type="evidence" value="ECO:0007669"/>
    <property type="project" value="InterPro"/>
</dbReference>
<dbReference type="GO" id="GO:0008422">
    <property type="term" value="F:beta-glucosidase activity"/>
    <property type="evidence" value="ECO:0007669"/>
    <property type="project" value="UniProtKB-EC"/>
</dbReference>
<dbReference type="SUPFAM" id="SSF51445">
    <property type="entry name" value="(Trans)glycosidases"/>
    <property type="match status" value="1"/>
</dbReference>
<feature type="domain" description="Fibronectin type III-like" evidence="4">
    <location>
        <begin position="605"/>
        <end position="675"/>
    </location>
</feature>
<dbReference type="EC" id="3.2.1.21" evidence="5"/>
<dbReference type="Gene3D" id="3.20.20.300">
    <property type="entry name" value="Glycoside hydrolase, family 3, N-terminal domain"/>
    <property type="match status" value="1"/>
</dbReference>
<dbReference type="SUPFAM" id="SSF52279">
    <property type="entry name" value="Beta-D-glucan exohydrolase, C-terminal domain"/>
    <property type="match status" value="1"/>
</dbReference>
<dbReference type="SMART" id="SM01217">
    <property type="entry name" value="Fn3_like"/>
    <property type="match status" value="1"/>
</dbReference>
<dbReference type="InterPro" id="IPR017853">
    <property type="entry name" value="GH"/>
</dbReference>
<evidence type="ECO:0000256" key="1">
    <source>
        <dbReference type="ARBA" id="ARBA00005336"/>
    </source>
</evidence>
<evidence type="ECO:0000313" key="5">
    <source>
        <dbReference type="EMBL" id="MBB6498718.1"/>
    </source>
</evidence>
<evidence type="ECO:0000313" key="6">
    <source>
        <dbReference type="Proteomes" id="UP000521017"/>
    </source>
</evidence>
<dbReference type="RefSeq" id="WP_221450846.1">
    <property type="nucleotide sequence ID" value="NZ_JACHCC010000002.1"/>
</dbReference>
<dbReference type="Pfam" id="PF00933">
    <property type="entry name" value="Glyco_hydro_3"/>
    <property type="match status" value="1"/>
</dbReference>
<sequence>MNLKSIYFLLLVIPAYASAQQVDYPAKAAGLVSKMTLEEKTMLLSGDGWWQTHEIKRLGIPSVFMTDGPHGLRKAIGSALGQAVPATCFPTASALASSWNTALINRVGVALAEESQANDVQILLGPGVNMKRSPLGGRNFEYFSEDPVLAGKMAASYIRGVQSKGVGTSLKHFAVNNQEFERMTNSSNVDERTLHEIYLTAFEIAVKEGKPWTVMCAYNKLNGVYASENALLLRSILRKNWGFEGFVVSDWGAVSNRVNGLVAGMNLEMPGSGEVNQQELIKAVNSGVLPVATLDESVTQLLTVLLRAKDSHQAGAKFDADQHNLLAREASGESLVLLKNQDHILPLNLKKQKIAFIGGFAKIPRYQGAGSSQVNPIKISNAFTEMQLLAGNAQLTYAQGYRDEDQTSAALISEAVKTAAAADVAVIFAGLPDSYESEGFDRSSLAMPVAHNQLIEAIAAVQKNTVVVLMNGSAITMPWLGKVKGVLEGWLGGQAGGGAIADVLSGKVNPSGKLAETFAKFVDDTPTALEFPGLNQQANYGEGIFIGYRYYDKRKITPQFAFGYGLSYTSFAYSGLELGAESIKDADSLQVQFRVKNTGNVSGKEIVQLYISGSDSTIVHPVKELKAFAKLNLKPGEEKTIGFKLGKRDFAYYDVQQHDWAVKPGVFLIRVGGASNLLPLQKEVRVSSENTVLAALTRNSMLKDFRAHPKGKLIYPVLMKSFGVDLTAKPDEKLSPEQRKAKEKTNLMMMTMLNDMPVYKLINFSGGKFSNQMLEDILKKVQ</sequence>
<proteinExistence type="inferred from homology"/>
<accession>A0A7X0J0D4</accession>
<dbReference type="Proteomes" id="UP000521017">
    <property type="component" value="Unassembled WGS sequence"/>
</dbReference>
<evidence type="ECO:0000259" key="4">
    <source>
        <dbReference type="SMART" id="SM01217"/>
    </source>
</evidence>
<dbReference type="InterPro" id="IPR002772">
    <property type="entry name" value="Glyco_hydro_3_C"/>
</dbReference>
<dbReference type="PANTHER" id="PTHR42715:SF10">
    <property type="entry name" value="BETA-GLUCOSIDASE"/>
    <property type="match status" value="1"/>
</dbReference>
<name>A0A7X0J0D4_9SPHI</name>
<dbReference type="PANTHER" id="PTHR42715">
    <property type="entry name" value="BETA-GLUCOSIDASE"/>
    <property type="match status" value="1"/>
</dbReference>
<comment type="similarity">
    <text evidence="1">Belongs to the glycosyl hydrolase 3 family.</text>
</comment>
<dbReference type="InterPro" id="IPR036881">
    <property type="entry name" value="Glyco_hydro_3_C_sf"/>
</dbReference>
<dbReference type="PRINTS" id="PR00133">
    <property type="entry name" value="GLHYDRLASE3"/>
</dbReference>
<keyword evidence="2 5" id="KW-0378">Hydrolase</keyword>
<dbReference type="InterPro" id="IPR050288">
    <property type="entry name" value="Cellulose_deg_GH3"/>
</dbReference>
<dbReference type="InterPro" id="IPR026891">
    <property type="entry name" value="Fn3-like"/>
</dbReference>